<gene>
    <name evidence="4" type="ORF">TVAG_434280</name>
</gene>
<dbReference type="KEGG" id="tva:4774602"/>
<protein>
    <submittedName>
        <fullName evidence="4">Uncharacterized protein</fullName>
    </submittedName>
</protein>
<dbReference type="OrthoDB" id="1577640at2759"/>
<evidence type="ECO:0000256" key="3">
    <source>
        <dbReference type="PROSITE-ProRule" id="PRU00023"/>
    </source>
</evidence>
<dbReference type="InterPro" id="IPR002110">
    <property type="entry name" value="Ankyrin_rpt"/>
</dbReference>
<dbReference type="Gene3D" id="1.25.40.20">
    <property type="entry name" value="Ankyrin repeat-containing domain"/>
    <property type="match status" value="1"/>
</dbReference>
<dbReference type="PROSITE" id="PS50297">
    <property type="entry name" value="ANK_REP_REGION"/>
    <property type="match status" value="2"/>
</dbReference>
<feature type="repeat" description="ANK" evidence="3">
    <location>
        <begin position="430"/>
        <end position="462"/>
    </location>
</feature>
<keyword evidence="2 3" id="KW-0040">ANK repeat</keyword>
<dbReference type="PANTHER" id="PTHR24123">
    <property type="entry name" value="ANKYRIN REPEAT-CONTAINING"/>
    <property type="match status" value="1"/>
</dbReference>
<dbReference type="InterPro" id="IPR051165">
    <property type="entry name" value="Multifunctional_ANK_Repeat"/>
</dbReference>
<dbReference type="InterPro" id="IPR036770">
    <property type="entry name" value="Ankyrin_rpt-contain_sf"/>
</dbReference>
<dbReference type="GO" id="GO:0000976">
    <property type="term" value="F:transcription cis-regulatory region binding"/>
    <property type="evidence" value="ECO:0000318"/>
    <property type="project" value="GO_Central"/>
</dbReference>
<proteinExistence type="predicted"/>
<dbReference type="SUPFAM" id="SSF48403">
    <property type="entry name" value="Ankyrin repeat"/>
    <property type="match status" value="1"/>
</dbReference>
<evidence type="ECO:0000256" key="1">
    <source>
        <dbReference type="ARBA" id="ARBA00022737"/>
    </source>
</evidence>
<reference evidence="4" key="2">
    <citation type="journal article" date="2007" name="Science">
        <title>Draft genome sequence of the sexually transmitted pathogen Trichomonas vaginalis.</title>
        <authorList>
            <person name="Carlton J.M."/>
            <person name="Hirt R.P."/>
            <person name="Silva J.C."/>
            <person name="Delcher A.L."/>
            <person name="Schatz M."/>
            <person name="Zhao Q."/>
            <person name="Wortman J.R."/>
            <person name="Bidwell S.L."/>
            <person name="Alsmark U.C.M."/>
            <person name="Besteiro S."/>
            <person name="Sicheritz-Ponten T."/>
            <person name="Noel C.J."/>
            <person name="Dacks J.B."/>
            <person name="Foster P.G."/>
            <person name="Simillion C."/>
            <person name="Van de Peer Y."/>
            <person name="Miranda-Saavedra D."/>
            <person name="Barton G.J."/>
            <person name="Westrop G.D."/>
            <person name="Mueller S."/>
            <person name="Dessi D."/>
            <person name="Fiori P.L."/>
            <person name="Ren Q."/>
            <person name="Paulsen I."/>
            <person name="Zhang H."/>
            <person name="Bastida-Corcuera F.D."/>
            <person name="Simoes-Barbosa A."/>
            <person name="Brown M.T."/>
            <person name="Hayes R.D."/>
            <person name="Mukherjee M."/>
            <person name="Okumura C.Y."/>
            <person name="Schneider R."/>
            <person name="Smith A.J."/>
            <person name="Vanacova S."/>
            <person name="Villalvazo M."/>
            <person name="Haas B.J."/>
            <person name="Pertea M."/>
            <person name="Feldblyum T.V."/>
            <person name="Utterback T.R."/>
            <person name="Shu C.L."/>
            <person name="Osoegawa K."/>
            <person name="de Jong P.J."/>
            <person name="Hrdy I."/>
            <person name="Horvathova L."/>
            <person name="Zubacova Z."/>
            <person name="Dolezal P."/>
            <person name="Malik S.B."/>
            <person name="Logsdon J.M. Jr."/>
            <person name="Henze K."/>
            <person name="Gupta A."/>
            <person name="Wang C.C."/>
            <person name="Dunne R.L."/>
            <person name="Upcroft J.A."/>
            <person name="Upcroft P."/>
            <person name="White O."/>
            <person name="Salzberg S.L."/>
            <person name="Tang P."/>
            <person name="Chiu C.-H."/>
            <person name="Lee Y.-S."/>
            <person name="Embley T.M."/>
            <person name="Coombs G.H."/>
            <person name="Mottram J.C."/>
            <person name="Tachezy J."/>
            <person name="Fraser-Liggett C.M."/>
            <person name="Johnson P.J."/>
        </authorList>
    </citation>
    <scope>NUCLEOTIDE SEQUENCE [LARGE SCALE GENOMIC DNA]</scope>
    <source>
        <strain evidence="4">G3</strain>
    </source>
</reference>
<dbReference type="eggNOG" id="KOG0504">
    <property type="taxonomic scope" value="Eukaryota"/>
</dbReference>
<dbReference type="GO" id="GO:0045944">
    <property type="term" value="P:positive regulation of transcription by RNA polymerase II"/>
    <property type="evidence" value="ECO:0000318"/>
    <property type="project" value="GO_Central"/>
</dbReference>
<evidence type="ECO:0000256" key="2">
    <source>
        <dbReference type="ARBA" id="ARBA00023043"/>
    </source>
</evidence>
<accession>A2DSL1</accession>
<name>A2DSL1_TRIV3</name>
<dbReference type="Pfam" id="PF12796">
    <property type="entry name" value="Ank_2"/>
    <property type="match status" value="1"/>
</dbReference>
<dbReference type="SMR" id="A2DSL1"/>
<evidence type="ECO:0000313" key="4">
    <source>
        <dbReference type="EMBL" id="EAY16591.1"/>
    </source>
</evidence>
<dbReference type="InParanoid" id="A2DSL1"/>
<dbReference type="VEuPathDB" id="TrichDB:TVAGG3_0376340"/>
<dbReference type="GO" id="GO:0005634">
    <property type="term" value="C:nucleus"/>
    <property type="evidence" value="ECO:0000318"/>
    <property type="project" value="GO_Central"/>
</dbReference>
<dbReference type="PROSITE" id="PS50088">
    <property type="entry name" value="ANK_REPEAT"/>
    <property type="match status" value="2"/>
</dbReference>
<dbReference type="AlphaFoldDB" id="A2DSL1"/>
<dbReference type="EMBL" id="DS113240">
    <property type="protein sequence ID" value="EAY16591.1"/>
    <property type="molecule type" value="Genomic_DNA"/>
</dbReference>
<keyword evidence="5" id="KW-1185">Reference proteome</keyword>
<keyword evidence="1" id="KW-0677">Repeat</keyword>
<dbReference type="PANTHER" id="PTHR24123:SF33">
    <property type="entry name" value="PROTEIN HOS4"/>
    <property type="match status" value="1"/>
</dbReference>
<feature type="repeat" description="ANK" evidence="3">
    <location>
        <begin position="463"/>
        <end position="495"/>
    </location>
</feature>
<reference evidence="4" key="1">
    <citation type="submission" date="2006-10" db="EMBL/GenBank/DDBJ databases">
        <authorList>
            <person name="Amadeo P."/>
            <person name="Zhao Q."/>
            <person name="Wortman J."/>
            <person name="Fraser-Liggett C."/>
            <person name="Carlton J."/>
        </authorList>
    </citation>
    <scope>NUCLEOTIDE SEQUENCE</scope>
    <source>
        <strain evidence="4">G3</strain>
    </source>
</reference>
<dbReference type="VEuPathDB" id="TrichDB:TVAG_434280"/>
<evidence type="ECO:0000313" key="5">
    <source>
        <dbReference type="Proteomes" id="UP000001542"/>
    </source>
</evidence>
<dbReference type="SMART" id="SM00248">
    <property type="entry name" value="ANK"/>
    <property type="match status" value="5"/>
</dbReference>
<sequence length="519" mass="58415">MIEISSENEEIFQGIIQLQKVLTDVSVDNYANVKRQILQSSYSKRDDKVRVLANEFISLYKIRESKIEIICDMIQSLSGAGSQKNNMDKFKQMLYAELIDFLNANDVELNLMMMRQCSLKGIFTSNQILTTVMKFPPSEEEVYARVFLAFAPELDIMEGKYYKTHVRILYKLNVMNPYIRQCINKYPTELRRDKYKILGEMFNHGFEVVSKQFTIKTDDVELLKQYTTVDDFDVNMTLENGAFDIITHKFKPEKQLTLLEFAALYGAEKCFQYLLSIGAKMTNNISIYAIIGGNLQIIAEIQKAGISFANALGAAAQYRRQAQLEWIIQQNPPQEELDKALNKAAKYNSCESLLTLLKAGAIPRNPTKDGKLATSSIAAKQGHVEIVDFLHKIGCGNIREDAVAASLYGKLSIMQLLCAKGLDVNEVDSEGKTLLHYAAEGGSKRVLKYLIEAGLNVNELDYKKRYPLHYACLHNHITVVKELLLSGAEPTGADIDGVGISEMSTNEDIKAIMKVAKKA</sequence>
<dbReference type="RefSeq" id="XP_001328814.1">
    <property type="nucleotide sequence ID" value="XM_001328779.1"/>
</dbReference>
<organism evidence="4 5">
    <name type="scientific">Trichomonas vaginalis (strain ATCC PRA-98 / G3)</name>
    <dbReference type="NCBI Taxonomy" id="412133"/>
    <lineage>
        <taxon>Eukaryota</taxon>
        <taxon>Metamonada</taxon>
        <taxon>Parabasalia</taxon>
        <taxon>Trichomonadida</taxon>
        <taxon>Trichomonadidae</taxon>
        <taxon>Trichomonas</taxon>
    </lineage>
</organism>
<dbReference type="Proteomes" id="UP000001542">
    <property type="component" value="Unassembled WGS sequence"/>
</dbReference>